<protein>
    <recommendedName>
        <fullName evidence="4">Pentatricopeptide repeat-containing protein</fullName>
    </recommendedName>
</protein>
<accession>A0AAD6QQB5</accession>
<sequence>MPIAPNSVRFLVLCYLPAGFMGVEQAVAGTRVRCATHVQLANLYASVRFWDQAARVRKLMKDRGLETNPGCSWIEITNEVYRLRAIDWSNTRASEILNVLDRLVDHMIIFWTRT</sequence>
<feature type="signal peptide" evidence="1">
    <location>
        <begin position="1"/>
        <end position="22"/>
    </location>
</feature>
<name>A0AAD6QQB5_9ROSI</name>
<dbReference type="InterPro" id="IPR046960">
    <property type="entry name" value="PPR_At4g14850-like_plant"/>
</dbReference>
<evidence type="ECO:0008006" key="4">
    <source>
        <dbReference type="Google" id="ProtNLM"/>
    </source>
</evidence>
<keyword evidence="3" id="KW-1185">Reference proteome</keyword>
<gene>
    <name evidence="2" type="ORF">NC653_017351</name>
</gene>
<dbReference type="Pfam" id="PF20431">
    <property type="entry name" value="E_motif"/>
    <property type="match status" value="1"/>
</dbReference>
<comment type="caution">
    <text evidence="2">The sequence shown here is derived from an EMBL/GenBank/DDBJ whole genome shotgun (WGS) entry which is preliminary data.</text>
</comment>
<dbReference type="PANTHER" id="PTHR47926:SF438">
    <property type="entry name" value="PENTATRICOPEPTIDE REPEAT-CONTAINING PROTEIN"/>
    <property type="match status" value="1"/>
</dbReference>
<dbReference type="EMBL" id="JAQIZT010000006">
    <property type="protein sequence ID" value="KAJ6994507.1"/>
    <property type="molecule type" value="Genomic_DNA"/>
</dbReference>
<dbReference type="AlphaFoldDB" id="A0AAD6QQB5"/>
<reference evidence="2" key="1">
    <citation type="journal article" date="2023" name="Mol. Ecol. Resour.">
        <title>Chromosome-level genome assembly of a triploid poplar Populus alba 'Berolinensis'.</title>
        <authorList>
            <person name="Chen S."/>
            <person name="Yu Y."/>
            <person name="Wang X."/>
            <person name="Wang S."/>
            <person name="Zhang T."/>
            <person name="Zhou Y."/>
            <person name="He R."/>
            <person name="Meng N."/>
            <person name="Wang Y."/>
            <person name="Liu W."/>
            <person name="Liu Z."/>
            <person name="Liu J."/>
            <person name="Guo Q."/>
            <person name="Huang H."/>
            <person name="Sederoff R.R."/>
            <person name="Wang G."/>
            <person name="Qu G."/>
            <person name="Chen S."/>
        </authorList>
    </citation>
    <scope>NUCLEOTIDE SEQUENCE</scope>
    <source>
        <strain evidence="2">SC-2020</strain>
    </source>
</reference>
<dbReference type="InterPro" id="IPR046848">
    <property type="entry name" value="E_motif"/>
</dbReference>
<dbReference type="GO" id="GO:0009451">
    <property type="term" value="P:RNA modification"/>
    <property type="evidence" value="ECO:0007669"/>
    <property type="project" value="InterPro"/>
</dbReference>
<proteinExistence type="predicted"/>
<evidence type="ECO:0000256" key="1">
    <source>
        <dbReference type="SAM" id="SignalP"/>
    </source>
</evidence>
<evidence type="ECO:0000313" key="2">
    <source>
        <dbReference type="EMBL" id="KAJ6994507.1"/>
    </source>
</evidence>
<organism evidence="2 3">
    <name type="scientific">Populus alba x Populus x berolinensis</name>
    <dbReference type="NCBI Taxonomy" id="444605"/>
    <lineage>
        <taxon>Eukaryota</taxon>
        <taxon>Viridiplantae</taxon>
        <taxon>Streptophyta</taxon>
        <taxon>Embryophyta</taxon>
        <taxon>Tracheophyta</taxon>
        <taxon>Spermatophyta</taxon>
        <taxon>Magnoliopsida</taxon>
        <taxon>eudicotyledons</taxon>
        <taxon>Gunneridae</taxon>
        <taxon>Pentapetalae</taxon>
        <taxon>rosids</taxon>
        <taxon>fabids</taxon>
        <taxon>Malpighiales</taxon>
        <taxon>Salicaceae</taxon>
        <taxon>Saliceae</taxon>
        <taxon>Populus</taxon>
    </lineage>
</organism>
<dbReference type="PANTHER" id="PTHR47926">
    <property type="entry name" value="PENTATRICOPEPTIDE REPEAT-CONTAINING PROTEIN"/>
    <property type="match status" value="1"/>
</dbReference>
<dbReference type="Proteomes" id="UP001164929">
    <property type="component" value="Chromosome 6"/>
</dbReference>
<keyword evidence="1" id="KW-0732">Signal</keyword>
<feature type="chain" id="PRO_5042036129" description="Pentatricopeptide repeat-containing protein" evidence="1">
    <location>
        <begin position="23"/>
        <end position="114"/>
    </location>
</feature>
<dbReference type="GO" id="GO:0003723">
    <property type="term" value="F:RNA binding"/>
    <property type="evidence" value="ECO:0007669"/>
    <property type="project" value="InterPro"/>
</dbReference>
<evidence type="ECO:0000313" key="3">
    <source>
        <dbReference type="Proteomes" id="UP001164929"/>
    </source>
</evidence>